<feature type="transmembrane region" description="Helical" evidence="6">
    <location>
        <begin position="141"/>
        <end position="163"/>
    </location>
</feature>
<feature type="transmembrane region" description="Helical" evidence="6">
    <location>
        <begin position="21"/>
        <end position="41"/>
    </location>
</feature>
<dbReference type="GO" id="GO:0005886">
    <property type="term" value="C:plasma membrane"/>
    <property type="evidence" value="ECO:0007669"/>
    <property type="project" value="UniProtKB-SubCell"/>
</dbReference>
<protein>
    <recommendedName>
        <fullName evidence="7">DUF7088 domain-containing protein</fullName>
    </recommendedName>
</protein>
<dbReference type="Pfam" id="PF23357">
    <property type="entry name" value="DUF7088"/>
    <property type="match status" value="1"/>
</dbReference>
<feature type="transmembrane region" description="Helical" evidence="6">
    <location>
        <begin position="61"/>
        <end position="79"/>
    </location>
</feature>
<feature type="transmembrane region" description="Helical" evidence="6">
    <location>
        <begin position="226"/>
        <end position="244"/>
    </location>
</feature>
<evidence type="ECO:0000259" key="7">
    <source>
        <dbReference type="Pfam" id="PF23357"/>
    </source>
</evidence>
<dbReference type="PANTHER" id="PTHR30294">
    <property type="entry name" value="MEMBRANE COMPONENT OF ABC TRANSPORTER YHHJ-RELATED"/>
    <property type="match status" value="1"/>
</dbReference>
<evidence type="ECO:0000313" key="8">
    <source>
        <dbReference type="EMBL" id="ADD93616.1"/>
    </source>
</evidence>
<keyword evidence="2" id="KW-1003">Cell membrane</keyword>
<dbReference type="PANTHER" id="PTHR30294:SF29">
    <property type="entry name" value="MULTIDRUG ABC TRANSPORTER PERMEASE YBHS-RELATED"/>
    <property type="match status" value="1"/>
</dbReference>
<dbReference type="Pfam" id="PF12679">
    <property type="entry name" value="ABC2_membrane_2"/>
    <property type="match status" value="1"/>
</dbReference>
<keyword evidence="4 6" id="KW-1133">Transmembrane helix</keyword>
<evidence type="ECO:0000256" key="1">
    <source>
        <dbReference type="ARBA" id="ARBA00004651"/>
    </source>
</evidence>
<dbReference type="InterPro" id="IPR051449">
    <property type="entry name" value="ABC-2_transporter_component"/>
</dbReference>
<feature type="transmembrane region" description="Helical" evidence="6">
    <location>
        <begin position="170"/>
        <end position="190"/>
    </location>
</feature>
<dbReference type="AlphaFoldDB" id="D6PD15"/>
<keyword evidence="5 6" id="KW-0472">Membrane</keyword>
<name>D6PD15_9BACT</name>
<feature type="transmembrane region" description="Helical" evidence="6">
    <location>
        <begin position="265"/>
        <end position="287"/>
    </location>
</feature>
<keyword evidence="3 6" id="KW-0812">Transmembrane</keyword>
<evidence type="ECO:0000256" key="4">
    <source>
        <dbReference type="ARBA" id="ARBA00022989"/>
    </source>
</evidence>
<comment type="subcellular location">
    <subcellularLocation>
        <location evidence="1">Cell membrane</location>
        <topology evidence="1">Multi-pass membrane protein</topology>
    </subcellularLocation>
</comment>
<feature type="domain" description="DUF7088" evidence="7">
    <location>
        <begin position="302"/>
        <end position="394"/>
    </location>
</feature>
<evidence type="ECO:0000256" key="6">
    <source>
        <dbReference type="SAM" id="Phobius"/>
    </source>
</evidence>
<reference evidence="8" key="1">
    <citation type="journal article" date="2010" name="ISME J.">
        <title>Metagenome of the Mediterranean deep chlorophyll maximum studied by direct and fosmid library 454 pyrosequencing.</title>
        <authorList>
            <person name="Ghai R."/>
            <person name="Martin-Cuadrado A.B."/>
            <person name="Molto A.G."/>
            <person name="Heredia I.G."/>
            <person name="Cabrera R."/>
            <person name="Martin J."/>
            <person name="Verdu M."/>
            <person name="Deschamps P."/>
            <person name="Moreira D."/>
            <person name="Lopez-Garcia P."/>
            <person name="Mira A."/>
            <person name="Rodriguez-Valera F."/>
        </authorList>
    </citation>
    <scope>NUCLEOTIDE SEQUENCE</scope>
</reference>
<evidence type="ECO:0000256" key="2">
    <source>
        <dbReference type="ARBA" id="ARBA00022475"/>
    </source>
</evidence>
<evidence type="ECO:0000256" key="5">
    <source>
        <dbReference type="ARBA" id="ARBA00023136"/>
    </source>
</evidence>
<dbReference type="EMBL" id="GU942989">
    <property type="protein sequence ID" value="ADD93616.1"/>
    <property type="molecule type" value="Genomic_DNA"/>
</dbReference>
<dbReference type="InterPro" id="IPR055396">
    <property type="entry name" value="DUF7088"/>
</dbReference>
<accession>D6PD15</accession>
<evidence type="ECO:0000256" key="3">
    <source>
        <dbReference type="ARBA" id="ARBA00022692"/>
    </source>
</evidence>
<sequence length="528" mass="59157">MTALLTLARRELAGHFFSLRGYVIMAGVQLLLGASLLTVVYLLNGLAYDLPFTEKFPQTEFFWLVLLMVAPVITMRTFAHEKARGTFETLMTTPVSDIQVVLAKFIGSYVFFLIAFLPTVIYPFLLEHYAHGTMQVDSGAVWSLALGIGLYGAFFMALGCFASSLTRSQIVAAVLTFAVGTGLFILGYLADLRPTEVQWWHHLVQHISMLRHMQDFSTGIVDSRHVMFYLSLTAAFLFSPSNPWRAGDGNEPIHTRLSARRRWSGWINLLCASLAVVTLGVALNYYAHQHYQRQIWAQNLEYELSPRTEQLLGDMTNEVEITVFFDRTESTFRLVDELLKQYVHLNPRLQVTHVDPLQQPREARRVQARYRLSEQQHNVVVFASNDKHKVISGAQLSHLTPRKASANELQSAGQENANEGGGFVMERTAFLGERHFTSALLAVSGNDQPLAYCLTGHGEHSITNLTSMGFGEFGQLLGEMNLQVRDLELQNNRPFPPIASYSLFPARNPNSLWRNNVGSINISIAAAG</sequence>
<proteinExistence type="predicted"/>
<feature type="transmembrane region" description="Helical" evidence="6">
    <location>
        <begin position="100"/>
        <end position="121"/>
    </location>
</feature>
<dbReference type="GO" id="GO:0140359">
    <property type="term" value="F:ABC-type transporter activity"/>
    <property type="evidence" value="ECO:0007669"/>
    <property type="project" value="InterPro"/>
</dbReference>
<organism evidence="8">
    <name type="scientific">uncultured marine bacterium MedDCM-OCT-S04-C40</name>
    <dbReference type="NCBI Taxonomy" id="743056"/>
    <lineage>
        <taxon>Bacteria</taxon>
        <taxon>environmental samples</taxon>
    </lineage>
</organism>